<keyword evidence="6" id="KW-0547">Nucleotide-binding</keyword>
<dbReference type="Gene3D" id="3.90.320.10">
    <property type="match status" value="1"/>
</dbReference>
<evidence type="ECO:0000256" key="9">
    <source>
        <dbReference type="ARBA" id="ARBA00023204"/>
    </source>
</evidence>
<dbReference type="PATRIC" id="fig|1618023.3.peg.3036"/>
<proteinExistence type="predicted"/>
<evidence type="ECO:0000259" key="10">
    <source>
        <dbReference type="Pfam" id="PF12705"/>
    </source>
</evidence>
<keyword evidence="6" id="KW-0347">Helicase</keyword>
<dbReference type="InterPro" id="IPR051827">
    <property type="entry name" value="Cas4_exonuclease"/>
</dbReference>
<dbReference type="InterPro" id="IPR011604">
    <property type="entry name" value="PDDEXK-like_dom_sf"/>
</dbReference>
<evidence type="ECO:0000256" key="5">
    <source>
        <dbReference type="ARBA" id="ARBA00022801"/>
    </source>
</evidence>
<dbReference type="PANTHER" id="PTHR36531:SF6">
    <property type="entry name" value="DNA REPLICATION ATP-DEPENDENT HELICASE_NUCLEASE DNA2"/>
    <property type="match status" value="1"/>
</dbReference>
<comment type="caution">
    <text evidence="11">The sequence shown here is derived from an EMBL/GenBank/DDBJ whole genome shotgun (WGS) entry which is preliminary data.</text>
</comment>
<dbReference type="GO" id="GO:0006281">
    <property type="term" value="P:DNA repair"/>
    <property type="evidence" value="ECO:0007669"/>
    <property type="project" value="UniProtKB-KW"/>
</dbReference>
<dbReference type="InterPro" id="IPR038726">
    <property type="entry name" value="PDDEXK_AddAB-type"/>
</dbReference>
<dbReference type="OrthoDB" id="526734at2"/>
<dbReference type="GO" id="GO:0016787">
    <property type="term" value="F:hydrolase activity"/>
    <property type="evidence" value="ECO:0007669"/>
    <property type="project" value="UniProtKB-KW"/>
</dbReference>
<dbReference type="RefSeq" id="WP_045056964.1">
    <property type="nucleotide sequence ID" value="NZ_CAWMDP010000036.1"/>
</dbReference>
<keyword evidence="6" id="KW-0067">ATP-binding</keyword>
<dbReference type="STRING" id="1618023.UH38_22565"/>
<dbReference type="GO" id="GO:0051536">
    <property type="term" value="F:iron-sulfur cluster binding"/>
    <property type="evidence" value="ECO:0007669"/>
    <property type="project" value="UniProtKB-KW"/>
</dbReference>
<dbReference type="InterPro" id="IPR011335">
    <property type="entry name" value="Restrct_endonuc-II-like"/>
</dbReference>
<evidence type="ECO:0000256" key="7">
    <source>
        <dbReference type="ARBA" id="ARBA00023004"/>
    </source>
</evidence>
<dbReference type="GO" id="GO:0046872">
    <property type="term" value="F:metal ion binding"/>
    <property type="evidence" value="ECO:0007669"/>
    <property type="project" value="UniProtKB-KW"/>
</dbReference>
<dbReference type="GO" id="GO:0004386">
    <property type="term" value="F:helicase activity"/>
    <property type="evidence" value="ECO:0007669"/>
    <property type="project" value="UniProtKB-KW"/>
</dbReference>
<keyword evidence="8" id="KW-0411">Iron-sulfur</keyword>
<keyword evidence="11" id="KW-0255">Endonuclease</keyword>
<comment type="cofactor">
    <cofactor evidence="1">
        <name>[4Fe-4S] cluster</name>
        <dbReference type="ChEBI" id="CHEBI:49883"/>
    </cofactor>
</comment>
<evidence type="ECO:0000256" key="6">
    <source>
        <dbReference type="ARBA" id="ARBA00022806"/>
    </source>
</evidence>
<evidence type="ECO:0000256" key="1">
    <source>
        <dbReference type="ARBA" id="ARBA00001966"/>
    </source>
</evidence>
<keyword evidence="9" id="KW-0234">DNA repair</keyword>
<feature type="domain" description="PD-(D/E)XK endonuclease-like" evidence="10">
    <location>
        <begin position="4"/>
        <end position="238"/>
    </location>
</feature>
<evidence type="ECO:0000256" key="8">
    <source>
        <dbReference type="ARBA" id="ARBA00023014"/>
    </source>
</evidence>
<evidence type="ECO:0000256" key="4">
    <source>
        <dbReference type="ARBA" id="ARBA00022763"/>
    </source>
</evidence>
<keyword evidence="4" id="KW-0227">DNA damage</keyword>
<gene>
    <name evidence="11" type="ORF">UH38_22565</name>
</gene>
<dbReference type="Proteomes" id="UP000032452">
    <property type="component" value="Unassembled WGS sequence"/>
</dbReference>
<organism evidence="11 12">
    <name type="scientific">Aliterella atlantica CENA595</name>
    <dbReference type="NCBI Taxonomy" id="1618023"/>
    <lineage>
        <taxon>Bacteria</taxon>
        <taxon>Bacillati</taxon>
        <taxon>Cyanobacteriota</taxon>
        <taxon>Cyanophyceae</taxon>
        <taxon>Chroococcidiopsidales</taxon>
        <taxon>Aliterellaceae</taxon>
        <taxon>Aliterella</taxon>
    </lineage>
</organism>
<dbReference type="Pfam" id="PF12705">
    <property type="entry name" value="PDDEXK_1"/>
    <property type="match status" value="1"/>
</dbReference>
<evidence type="ECO:0000313" key="12">
    <source>
        <dbReference type="Proteomes" id="UP000032452"/>
    </source>
</evidence>
<dbReference type="PANTHER" id="PTHR36531">
    <property type="entry name" value="CRISPR-ASSOCIATED EXONUCLEASE CAS4"/>
    <property type="match status" value="1"/>
</dbReference>
<keyword evidence="3" id="KW-0479">Metal-binding</keyword>
<accession>A0A0D8ZMF1</accession>
<keyword evidence="5" id="KW-0378">Hydrolase</keyword>
<dbReference type="AlphaFoldDB" id="A0A0D8ZMF1"/>
<evidence type="ECO:0000256" key="3">
    <source>
        <dbReference type="ARBA" id="ARBA00022723"/>
    </source>
</evidence>
<dbReference type="GO" id="GO:0004519">
    <property type="term" value="F:endonuclease activity"/>
    <property type="evidence" value="ECO:0007669"/>
    <property type="project" value="UniProtKB-KW"/>
</dbReference>
<dbReference type="EMBL" id="JYON01000037">
    <property type="protein sequence ID" value="KJH69619.1"/>
    <property type="molecule type" value="Genomic_DNA"/>
</dbReference>
<evidence type="ECO:0000256" key="2">
    <source>
        <dbReference type="ARBA" id="ARBA00022722"/>
    </source>
</evidence>
<sequence length="264" mass="30272">MAYQISATKLQTYHRCPQAYYFRYELGLKAPGFFGNAALGTALHQTLAKAYRDWDYLKPIPPDTWFNSCWQQYSGNLSPSQVEEGLEILTNYYQQFIAGETPIARPLAVEGKIQGRLVVNELEFKISGRYDRIDYLEDGLELIDYKSSKEVKLLPEEEIDLQIGLYYIALEQKYHSCLQQLSLLYLRTGEKVVLEASSSCQQKVEAVVGEIAWKLRNDELWEAHTGEQCEICSYKRYCAAVEDNPEPLPCNTRASEQIQLALNI</sequence>
<name>A0A0D8ZMF1_9CYAN</name>
<keyword evidence="12" id="KW-1185">Reference proteome</keyword>
<reference evidence="11 12" key="1">
    <citation type="submission" date="2015-02" db="EMBL/GenBank/DDBJ databases">
        <title>Draft genome of a novel marine cyanobacterium (Chroococcales) isolated from South Atlantic Ocean.</title>
        <authorList>
            <person name="Rigonato J."/>
            <person name="Alvarenga D.O."/>
            <person name="Branco L.H."/>
            <person name="Varani A.M."/>
            <person name="Brandini F.P."/>
            <person name="Fiore M.F."/>
        </authorList>
    </citation>
    <scope>NUCLEOTIDE SEQUENCE [LARGE SCALE GENOMIC DNA]</scope>
    <source>
        <strain evidence="11 12">CENA595</strain>
    </source>
</reference>
<evidence type="ECO:0000313" key="11">
    <source>
        <dbReference type="EMBL" id="KJH69619.1"/>
    </source>
</evidence>
<protein>
    <submittedName>
        <fullName evidence="11">Endonuclease</fullName>
    </submittedName>
</protein>
<keyword evidence="2" id="KW-0540">Nuclease</keyword>
<dbReference type="SUPFAM" id="SSF52980">
    <property type="entry name" value="Restriction endonuclease-like"/>
    <property type="match status" value="1"/>
</dbReference>
<keyword evidence="7" id="KW-0408">Iron</keyword>